<evidence type="ECO:0000313" key="2">
    <source>
        <dbReference type="Proteomes" id="UP001163821"/>
    </source>
</evidence>
<dbReference type="EMBL" id="JAPAAF010000016">
    <property type="protein sequence ID" value="MCW0483383.1"/>
    <property type="molecule type" value="Genomic_DNA"/>
</dbReference>
<evidence type="ECO:0000313" key="1">
    <source>
        <dbReference type="EMBL" id="MCW0483383.1"/>
    </source>
</evidence>
<proteinExistence type="predicted"/>
<dbReference type="SUPFAM" id="SSF160574">
    <property type="entry name" value="BT0923-like"/>
    <property type="match status" value="1"/>
</dbReference>
<dbReference type="Proteomes" id="UP001163821">
    <property type="component" value="Unassembled WGS sequence"/>
</dbReference>
<protein>
    <submittedName>
        <fullName evidence="1">Uncharacterized protein</fullName>
    </submittedName>
</protein>
<dbReference type="Gene3D" id="3.10.450.360">
    <property type="match status" value="1"/>
</dbReference>
<gene>
    <name evidence="1" type="ORF">N2K84_11625</name>
</gene>
<sequence length="135" mass="15463">MDIKNFFHKILSGNKAIVVPTTIKEAFSGRFNSPLNTEWAKVGDQYEAVFYKDELEHIARYNVAGVLQSLKVNLQLDTVPQPIRETARQHGELMNAITIQRANETTYELIVRDDQLTRFTLLLNSNGEVIEKEKL</sequence>
<dbReference type="AlphaFoldDB" id="A0AA41YBT9"/>
<name>A0AA41YBT9_9BACT</name>
<comment type="caution">
    <text evidence="1">The sequence shown here is derived from an EMBL/GenBank/DDBJ whole genome shotgun (WGS) entry which is preliminary data.</text>
</comment>
<organism evidence="1 2">
    <name type="scientific">Gaoshiqia sediminis</name>
    <dbReference type="NCBI Taxonomy" id="2986998"/>
    <lineage>
        <taxon>Bacteria</taxon>
        <taxon>Pseudomonadati</taxon>
        <taxon>Bacteroidota</taxon>
        <taxon>Bacteroidia</taxon>
        <taxon>Marinilabiliales</taxon>
        <taxon>Prolixibacteraceae</taxon>
        <taxon>Gaoshiqia</taxon>
    </lineage>
</organism>
<keyword evidence="2" id="KW-1185">Reference proteome</keyword>
<reference evidence="1" key="1">
    <citation type="submission" date="2022-10" db="EMBL/GenBank/DDBJ databases">
        <title>Gaoshiqiia sediminis gen. nov., sp. nov., isolated from coastal sediment.</title>
        <authorList>
            <person name="Yu W.X."/>
            <person name="Mu D.S."/>
            <person name="Du J.Z."/>
            <person name="Liang Y.Q."/>
        </authorList>
    </citation>
    <scope>NUCLEOTIDE SEQUENCE</scope>
    <source>
        <strain evidence="1">A06</strain>
    </source>
</reference>
<dbReference type="RefSeq" id="WP_282591985.1">
    <property type="nucleotide sequence ID" value="NZ_JAPAAF010000016.1"/>
</dbReference>
<accession>A0AA41YBT9</accession>